<proteinExistence type="predicted"/>
<sequence length="104" mass="11687">MPNDVLAKTQNTPPEEAKKGMERWQQWAEKCEDHLVDLGNPLANGEKINVDGSTEKSEREVVGYSILQAKDINHAKELLKDHPHLSGWDDSCEIEVHEAMDLPG</sequence>
<organism evidence="1 2">
    <name type="scientific">Mangrovivirga cuniculi</name>
    <dbReference type="NCBI Taxonomy" id="2715131"/>
    <lineage>
        <taxon>Bacteria</taxon>
        <taxon>Pseudomonadati</taxon>
        <taxon>Bacteroidota</taxon>
        <taxon>Cytophagia</taxon>
        <taxon>Cytophagales</taxon>
        <taxon>Mangrovivirgaceae</taxon>
        <taxon>Mangrovivirga</taxon>
    </lineage>
</organism>
<dbReference type="Proteomes" id="UP000298616">
    <property type="component" value="Chromosome"/>
</dbReference>
<dbReference type="KEGG" id="fpf:DCC35_14035"/>
<dbReference type="SUPFAM" id="SSF54909">
    <property type="entry name" value="Dimeric alpha+beta barrel"/>
    <property type="match status" value="1"/>
</dbReference>
<dbReference type="EMBL" id="CP028923">
    <property type="protein sequence ID" value="QCK15785.1"/>
    <property type="molecule type" value="Genomic_DNA"/>
</dbReference>
<keyword evidence="2" id="KW-1185">Reference proteome</keyword>
<reference evidence="1 2" key="1">
    <citation type="submission" date="2018-04" db="EMBL/GenBank/DDBJ databases">
        <title>Complete genome uncultured novel isolate.</title>
        <authorList>
            <person name="Merlino G."/>
        </authorList>
    </citation>
    <scope>NUCLEOTIDE SEQUENCE [LARGE SCALE GENOMIC DNA]</scope>
    <source>
        <strain evidence="2">R1DC9</strain>
    </source>
</reference>
<gene>
    <name evidence="1" type="ORF">DCC35_14035</name>
</gene>
<dbReference type="Gene3D" id="3.30.70.1060">
    <property type="entry name" value="Dimeric alpha+beta barrel"/>
    <property type="match status" value="1"/>
</dbReference>
<name>A0A4D7JYL0_9BACT</name>
<dbReference type="AlphaFoldDB" id="A0A4D7JYL0"/>
<evidence type="ECO:0008006" key="3">
    <source>
        <dbReference type="Google" id="ProtNLM"/>
    </source>
</evidence>
<dbReference type="InterPro" id="IPR011008">
    <property type="entry name" value="Dimeric_a/b-barrel"/>
</dbReference>
<protein>
    <recommendedName>
        <fullName evidence="3">YCII-related domain-containing protein</fullName>
    </recommendedName>
</protein>
<evidence type="ECO:0000313" key="2">
    <source>
        <dbReference type="Proteomes" id="UP000298616"/>
    </source>
</evidence>
<accession>A0A4D7JYL0</accession>
<evidence type="ECO:0000313" key="1">
    <source>
        <dbReference type="EMBL" id="QCK15785.1"/>
    </source>
</evidence>